<evidence type="ECO:0000256" key="4">
    <source>
        <dbReference type="ARBA" id="ARBA00022723"/>
    </source>
</evidence>
<dbReference type="GO" id="GO:0071596">
    <property type="term" value="P:ubiquitin-dependent protein catabolic process via the N-end rule pathway"/>
    <property type="evidence" value="ECO:0007669"/>
    <property type="project" value="UniProtKB-UniRule"/>
</dbReference>
<dbReference type="InterPro" id="IPR042065">
    <property type="entry name" value="E3_ELL-like"/>
</dbReference>
<dbReference type="InterPro" id="IPR003769">
    <property type="entry name" value="ClpS_core"/>
</dbReference>
<dbReference type="Gene3D" id="2.10.110.30">
    <property type="match status" value="1"/>
</dbReference>
<dbReference type="EC" id="2.3.2.27" evidence="10"/>
<dbReference type="SUPFAM" id="SSF54736">
    <property type="entry name" value="ClpS-like"/>
    <property type="match status" value="1"/>
</dbReference>
<dbReference type="GO" id="GO:0005737">
    <property type="term" value="C:cytoplasm"/>
    <property type="evidence" value="ECO:0007669"/>
    <property type="project" value="TreeGrafter"/>
</dbReference>
<dbReference type="PANTHER" id="PTHR21497:SF24">
    <property type="entry name" value="E3 UBIQUITIN-PROTEIN LIGASE UBR1"/>
    <property type="match status" value="1"/>
</dbReference>
<dbReference type="InterPro" id="IPR039164">
    <property type="entry name" value="UBR1-like"/>
</dbReference>
<evidence type="ECO:0000259" key="12">
    <source>
        <dbReference type="PROSITE" id="PS51157"/>
    </source>
</evidence>
<dbReference type="InterPro" id="IPR003126">
    <property type="entry name" value="Znf_UBR"/>
</dbReference>
<gene>
    <name evidence="13" type="ORF">SmJEL517_g00734</name>
</gene>
<dbReference type="UniPathway" id="UPA00143"/>
<dbReference type="InterPro" id="IPR014719">
    <property type="entry name" value="Ribosomal_bL12_C/ClpS-like"/>
</dbReference>
<dbReference type="Pfam" id="PF02207">
    <property type="entry name" value="zf-UBR"/>
    <property type="match status" value="1"/>
</dbReference>
<dbReference type="Gene3D" id="1.10.10.2670">
    <property type="entry name" value="E3 ubiquitin-protein ligase"/>
    <property type="match status" value="1"/>
</dbReference>
<evidence type="ECO:0000256" key="5">
    <source>
        <dbReference type="ARBA" id="ARBA00022771"/>
    </source>
</evidence>
<comment type="caution">
    <text evidence="13">The sequence shown here is derived from an EMBL/GenBank/DDBJ whole genome shotgun (WGS) entry which is preliminary data.</text>
</comment>
<dbReference type="InterPro" id="IPR036390">
    <property type="entry name" value="WH_DNA-bd_sf"/>
</dbReference>
<dbReference type="STRING" id="1806994.A0A507CIW2"/>
<keyword evidence="6 10" id="KW-0833">Ubl conjugation pathway</keyword>
<evidence type="ECO:0000256" key="1">
    <source>
        <dbReference type="ARBA" id="ARBA00000900"/>
    </source>
</evidence>
<evidence type="ECO:0000256" key="3">
    <source>
        <dbReference type="ARBA" id="ARBA00022679"/>
    </source>
</evidence>
<evidence type="ECO:0000256" key="8">
    <source>
        <dbReference type="ARBA" id="ARBA00046341"/>
    </source>
</evidence>
<protein>
    <recommendedName>
        <fullName evidence="10">E3 ubiquitin-protein ligase</fullName>
        <ecNumber evidence="10">2.3.2.27</ecNumber>
    </recommendedName>
</protein>
<keyword evidence="5 10" id="KW-0863">Zinc-finger</keyword>
<dbReference type="GO" id="GO:0008270">
    <property type="term" value="F:zinc ion binding"/>
    <property type="evidence" value="ECO:0007669"/>
    <property type="project" value="UniProtKB-UniRule"/>
</dbReference>
<feature type="zinc finger region" description="UBR-type" evidence="9">
    <location>
        <begin position="105"/>
        <end position="177"/>
    </location>
</feature>
<evidence type="ECO:0000256" key="10">
    <source>
        <dbReference type="RuleBase" id="RU366018"/>
    </source>
</evidence>
<dbReference type="Proteomes" id="UP000319731">
    <property type="component" value="Unassembled WGS sequence"/>
</dbReference>
<feature type="compositionally biased region" description="Low complexity" evidence="11">
    <location>
        <begin position="1332"/>
        <end position="1356"/>
    </location>
</feature>
<dbReference type="CDD" id="cd16482">
    <property type="entry name" value="RING-H2_UBR1-like"/>
    <property type="match status" value="1"/>
</dbReference>
<dbReference type="InterPro" id="IPR055194">
    <property type="entry name" value="UBR1-like_WH"/>
</dbReference>
<dbReference type="EMBL" id="QEAO01000002">
    <property type="protein sequence ID" value="TPX37695.1"/>
    <property type="molecule type" value="Genomic_DNA"/>
</dbReference>
<dbReference type="InterPro" id="IPR044046">
    <property type="entry name" value="E3_ligase_UBR-like_C"/>
</dbReference>
<dbReference type="CDD" id="cd19673">
    <property type="entry name" value="UBR-box_UBR3"/>
    <property type="match status" value="1"/>
</dbReference>
<dbReference type="Pfam" id="PF02617">
    <property type="entry name" value="ClpS"/>
    <property type="match status" value="1"/>
</dbReference>
<keyword evidence="7 10" id="KW-0862">Zinc</keyword>
<comment type="function">
    <text evidence="10">Ubiquitin ligase protein which is a component of the N-end rule pathway. Recognizes and binds to proteins bearing specific N-terminal residues that are destabilizing according to the N-end rule, leading to their ubiquitination and subsequent degradation.</text>
</comment>
<comment type="catalytic activity">
    <reaction evidence="1 10">
        <text>S-ubiquitinyl-[E2 ubiquitin-conjugating enzyme]-L-cysteine + [acceptor protein]-L-lysine = [E2 ubiquitin-conjugating enzyme]-L-cysteine + N(6)-ubiquitinyl-[acceptor protein]-L-lysine.</text>
        <dbReference type="EC" id="2.3.2.27"/>
    </reaction>
</comment>
<feature type="compositionally biased region" description="Polar residues" evidence="11">
    <location>
        <begin position="1890"/>
        <end position="1911"/>
    </location>
</feature>
<evidence type="ECO:0000313" key="13">
    <source>
        <dbReference type="EMBL" id="TPX37695.1"/>
    </source>
</evidence>
<proteinExistence type="inferred from homology"/>
<sequence>MASQLDDDLYSKLIGSNATHDGLLNHSELARLLHLQLSGNSLDFSQILYGAPKEVSQSNLDNILTDATSSSTRQEGHPGDAFMEEGGNIDDEALPPEYRSAQRGKVCGHIFKKGEGVYRCRDCALDATCVFCDRCFHGSNHEGHDTSFALSGSGGGCCDCGDPEAWKVPIDCKYHSTTGVDTSHTTDDESAGLPITTPLPRELVDSITKTITTVMEFILQTFSRSYWKPYLPPDAMRFQPVSIPGDNAKNDVWAIILWNDEVHSFNDVIDVVSDAISVTRDESRRVAEAVDLEGRDIIFTGTDKERMRQMAAVIHRIGLDVTVQPLQFTNQEKIAGKCIEWLDALLSIVLTHPVKVNGITYEAPEPIVRQKICEILCSEPLTPISRMEDRYHLGPEGAPNVNEISSTPTRLDYLLLYDVKMWKGLRKTLHEFFIGTLIVSGDEFKRILAERFALCYTKLTEHGITIDREVDLSVISLSVQLFTVPTIARHLALDTTIISDMLLFLYNLFRADGGQHRTTRLQIHNVKRNIDDEVFASRTVFPPTVLPANLYTLKHSRTYGQVMHDMSYLLSNKTIRMELFQSNHNIMDLFRFVKLFAIGQGLDPQTRAITQHVEFEGDDWVNAFNLSLKMSQLMPYVAGCFAPFGRQDISSLEQALAYTASVLVSPAAQTRDNIADASKWSLINSDGEFGPYIIPRYQVSTKPISLHHPLHWFLSLLLNYLPVATKNRSDGKDVLVRALTSQFPTNPAFYSVPVGFDKVSVTKTEILSLVFEEPLRVMAMLAQVQAGLWVRNGYMLRAQTYHYEELELREEGHDQDMFLLQTAVIALGPDRFMLQALHRFELWDWLVTPHITMAMPPGFDKTKFGLLAEDFLRMLIIMLTERALCCMGLDGFGPENEIRRELIHHLGAAKNGLPHSAVIARVPDRLVDPHELNDGLYSKPTRSVDDILADISNFKYPEGVTDQGLYELKSQYYEQIDPWFWHYTREQRQKIDEILRNRMENSKSSNIKNSWIPIPRIIPIPPTSPFGDLLLLTSSSLFIRIVFNCIAITTMPHIVGSLSRPFRNENLLSSALHLVMIGLSDPRTRDEFSRKVAVMTLSDSPTSPTFLKLVTRFAEQLGVGSLQPALIQSQREEFSDQLGRVEWIIDQLSQTLATQIAEWRARAAERQATSADQHQQQTVDRQATNSTFASDTILTEAERKKQAAKARQAAIMAQFAKQQKSFMDKHSSQMDVDDVEDERDGEEDDDAAAEESSASAVPMADDERIWEFPKDNCIVCQEPTSGRLYGTLCLLQKSSMLRQVDFADIDNVMDVLNKVQGSLDSGPLEPADMAIPTSPGTPSGSKSAKTSGTSTSGETSKPFQAIDYRLAEAGFFISTCGHLMHTTCFESYIASIHTRHESTHIRRLEPEDLRQQEFLCPLCKTLGNCLVPLAFPEAKEKVLWGNDMDAASYETQLEGWWKEHEDPITKSLAGPPSFEKALRAVTPEPGPLSWLSTARAATSLLSRFTDMLRSRRSDEQTTNIEESLAKHYFEHLIPHAWDGIYDLESEPDLEASDLMLLPETIYYTIAVLELATRGLPPPTLDGFRTNRYKSKPIHRIGVVDSMSSGQIMLLRQLCNTHDIVAEFMAQGRGSAQNPAIMARRALHTLLEGVLGPYQWESESGWEDGQEFEKQVWTAAHGGFWQVVGMSLFLKSSDVFGEDPRIMAGLSYVREVVRCCTVFTESILVKKQSWIHDTRVSSFATSPLPTEADPVLTFMSWLAQQLFDESQLGPDWQTRLYQINPQVVVAILERIMLVFLRRTAILFDARFKLIPAGGPNGFGLDKVDLDSMDEQEDENLDDYAAEKSESERLLSYLALPNVRDVFVLLTRDSNSLMHRLVTGWVVQIKKAQAQTPVSSTSTSNEGVHQPAPSTDNVDAAAGSNDGDIGPTEITNIFVAATTTTTTQTPAAGRRLTALAEQQHQEFYDDQSAMSLPSPLPFTLVTLPRRGEALLQESTRRICPNCKTLPSEPAICLLCGTTVCVQSMCCMETDSVRGECNSHLFHCGRDLGVFLIIKRAAVMVLRSNNRGCMVNSPYLDAHGEEDPGFRRGKPVFLNAKRYDELRKLVVSHGVSKHIARRLESIYDAGGWVNM</sequence>
<evidence type="ECO:0000313" key="14">
    <source>
        <dbReference type="Proteomes" id="UP000319731"/>
    </source>
</evidence>
<dbReference type="GO" id="GO:0061630">
    <property type="term" value="F:ubiquitin protein ligase activity"/>
    <property type="evidence" value="ECO:0007669"/>
    <property type="project" value="UniProtKB-UniRule"/>
</dbReference>
<evidence type="ECO:0000256" key="6">
    <source>
        <dbReference type="ARBA" id="ARBA00022786"/>
    </source>
</evidence>
<dbReference type="SMART" id="SM00396">
    <property type="entry name" value="ZnF_UBR1"/>
    <property type="match status" value="1"/>
</dbReference>
<dbReference type="GeneID" id="42001960"/>
<keyword evidence="14" id="KW-1185">Reference proteome</keyword>
<feature type="compositionally biased region" description="Acidic residues" evidence="11">
    <location>
        <begin position="1231"/>
        <end position="1249"/>
    </location>
</feature>
<feature type="region of interest" description="Disordered" evidence="11">
    <location>
        <begin position="1220"/>
        <end position="1262"/>
    </location>
</feature>
<dbReference type="RefSeq" id="XP_031027606.1">
    <property type="nucleotide sequence ID" value="XM_031166663.1"/>
</dbReference>
<evidence type="ECO:0000256" key="11">
    <source>
        <dbReference type="SAM" id="MobiDB-lite"/>
    </source>
</evidence>
<dbReference type="SUPFAM" id="SSF46785">
    <property type="entry name" value="Winged helix' DNA-binding domain"/>
    <property type="match status" value="1"/>
</dbReference>
<dbReference type="Pfam" id="PF18995">
    <property type="entry name" value="PRT6_C"/>
    <property type="match status" value="1"/>
</dbReference>
<dbReference type="OrthoDB" id="26387at2759"/>
<dbReference type="GO" id="GO:0000151">
    <property type="term" value="C:ubiquitin ligase complex"/>
    <property type="evidence" value="ECO:0007669"/>
    <property type="project" value="TreeGrafter"/>
</dbReference>
<keyword evidence="4 10" id="KW-0479">Metal-binding</keyword>
<dbReference type="FunFam" id="2.10.110.30:FF:000001">
    <property type="entry name" value="E3 ubiquitin-protein ligase UBR2 isoform 1"/>
    <property type="match status" value="1"/>
</dbReference>
<evidence type="ECO:0000256" key="2">
    <source>
        <dbReference type="ARBA" id="ARBA00004906"/>
    </source>
</evidence>
<evidence type="ECO:0000256" key="9">
    <source>
        <dbReference type="PROSITE-ProRule" id="PRU00508"/>
    </source>
</evidence>
<reference evidence="13 14" key="1">
    <citation type="journal article" date="2019" name="Sci. Rep.">
        <title>Comparative genomics of chytrid fungi reveal insights into the obligate biotrophic and pathogenic lifestyle of Synchytrium endobioticum.</title>
        <authorList>
            <person name="van de Vossenberg B.T.L.H."/>
            <person name="Warris S."/>
            <person name="Nguyen H.D.T."/>
            <person name="van Gent-Pelzer M.P.E."/>
            <person name="Joly D.L."/>
            <person name="van de Geest H.C."/>
            <person name="Bonants P.J.M."/>
            <person name="Smith D.S."/>
            <person name="Levesque C.A."/>
            <person name="van der Lee T.A.J."/>
        </authorList>
    </citation>
    <scope>NUCLEOTIDE SEQUENCE [LARGE SCALE GENOMIC DNA]</scope>
    <source>
        <strain evidence="13 14">JEL517</strain>
    </source>
</reference>
<comment type="similarity">
    <text evidence="8 10">Belongs to the E3 ubiquitin-protein ligase UBR1-like family.</text>
</comment>
<dbReference type="PROSITE" id="PS51157">
    <property type="entry name" value="ZF_UBR"/>
    <property type="match status" value="1"/>
</dbReference>
<comment type="pathway">
    <text evidence="2 10">Protein modification; protein ubiquitination.</text>
</comment>
<feature type="region of interest" description="Disordered" evidence="11">
    <location>
        <begin position="1890"/>
        <end position="1923"/>
    </location>
</feature>
<name>A0A507CIW2_9FUNG</name>
<accession>A0A507CIW2</accession>
<feature type="domain" description="UBR-type" evidence="12">
    <location>
        <begin position="105"/>
        <end position="177"/>
    </location>
</feature>
<dbReference type="GO" id="GO:0016567">
    <property type="term" value="P:protein ubiquitination"/>
    <property type="evidence" value="ECO:0007669"/>
    <property type="project" value="UniProtKB-UniRule"/>
</dbReference>
<keyword evidence="3 10" id="KW-0808">Transferase</keyword>
<dbReference type="Pfam" id="PF22960">
    <property type="entry name" value="WHD_UBR1"/>
    <property type="match status" value="1"/>
</dbReference>
<organism evidence="13 14">
    <name type="scientific">Synchytrium microbalum</name>
    <dbReference type="NCBI Taxonomy" id="1806994"/>
    <lineage>
        <taxon>Eukaryota</taxon>
        <taxon>Fungi</taxon>
        <taxon>Fungi incertae sedis</taxon>
        <taxon>Chytridiomycota</taxon>
        <taxon>Chytridiomycota incertae sedis</taxon>
        <taxon>Chytridiomycetes</taxon>
        <taxon>Synchytriales</taxon>
        <taxon>Synchytriaceae</taxon>
        <taxon>Synchytrium</taxon>
    </lineage>
</organism>
<evidence type="ECO:0000256" key="7">
    <source>
        <dbReference type="ARBA" id="ARBA00022833"/>
    </source>
</evidence>
<feature type="region of interest" description="Disordered" evidence="11">
    <location>
        <begin position="1319"/>
        <end position="1356"/>
    </location>
</feature>
<dbReference type="Gene3D" id="3.30.1390.10">
    <property type="match status" value="1"/>
</dbReference>
<dbReference type="PANTHER" id="PTHR21497">
    <property type="entry name" value="UBIQUITIN LIGASE E3 ALPHA-RELATED"/>
    <property type="match status" value="1"/>
</dbReference>